<feature type="compositionally biased region" description="Basic and acidic residues" evidence="1">
    <location>
        <begin position="183"/>
        <end position="194"/>
    </location>
</feature>
<evidence type="ECO:0000256" key="1">
    <source>
        <dbReference type="SAM" id="MobiDB-lite"/>
    </source>
</evidence>
<accession>A0A9Q1L3G4</accession>
<proteinExistence type="predicted"/>
<comment type="caution">
    <text evidence="2">The sequence shown here is derived from an EMBL/GenBank/DDBJ whole genome shotgun (WGS) entry which is preliminary data.</text>
</comment>
<keyword evidence="3" id="KW-1185">Reference proteome</keyword>
<feature type="region of interest" description="Disordered" evidence="1">
    <location>
        <begin position="31"/>
        <end position="62"/>
    </location>
</feature>
<organism evidence="2 3">
    <name type="scientific">Anisodus acutangulus</name>
    <dbReference type="NCBI Taxonomy" id="402998"/>
    <lineage>
        <taxon>Eukaryota</taxon>
        <taxon>Viridiplantae</taxon>
        <taxon>Streptophyta</taxon>
        <taxon>Embryophyta</taxon>
        <taxon>Tracheophyta</taxon>
        <taxon>Spermatophyta</taxon>
        <taxon>Magnoliopsida</taxon>
        <taxon>eudicotyledons</taxon>
        <taxon>Gunneridae</taxon>
        <taxon>Pentapetalae</taxon>
        <taxon>asterids</taxon>
        <taxon>lamiids</taxon>
        <taxon>Solanales</taxon>
        <taxon>Solanaceae</taxon>
        <taxon>Solanoideae</taxon>
        <taxon>Hyoscyameae</taxon>
        <taxon>Anisodus</taxon>
    </lineage>
</organism>
<dbReference type="AlphaFoldDB" id="A0A9Q1L3G4"/>
<dbReference type="Proteomes" id="UP001152561">
    <property type="component" value="Unassembled WGS sequence"/>
</dbReference>
<evidence type="ECO:0000313" key="3">
    <source>
        <dbReference type="Proteomes" id="UP001152561"/>
    </source>
</evidence>
<feature type="compositionally biased region" description="Polar residues" evidence="1">
    <location>
        <begin position="207"/>
        <end position="216"/>
    </location>
</feature>
<sequence length="216" mass="24850">MMEKEERKQMRYKIKLNLQLIKVQVLKMMQASQRKGTRKKNKWQHQSGRNEHDWKRKKTQPLQSNQYAALQNIEEEVVDFTKTSNTKEVADDARVVGYGESNHVDTANKEGKNTDKHNESQGVKIMEKESAKQWIEASFETAEENDITSNDTNGGVEVESTSREYIVIDTDDPIIDKVLEGVDDKKEEGTRPLDIENVDENLVVEDSMSNYSSPNK</sequence>
<evidence type="ECO:0000313" key="2">
    <source>
        <dbReference type="EMBL" id="KAJ8526514.1"/>
    </source>
</evidence>
<dbReference type="EMBL" id="JAJAGQ010000024">
    <property type="protein sequence ID" value="KAJ8526514.1"/>
    <property type="molecule type" value="Genomic_DNA"/>
</dbReference>
<name>A0A9Q1L3G4_9SOLA</name>
<reference evidence="3" key="1">
    <citation type="journal article" date="2023" name="Proc. Natl. Acad. Sci. U.S.A.">
        <title>Genomic and structural basis for evolution of tropane alkaloid biosynthesis.</title>
        <authorList>
            <person name="Wanga Y.-J."/>
            <person name="Taina T."/>
            <person name="Yua J.-Y."/>
            <person name="Lia J."/>
            <person name="Xua B."/>
            <person name="Chenc J."/>
            <person name="D'Auriad J.C."/>
            <person name="Huanga J.-P."/>
            <person name="Huanga S.-X."/>
        </authorList>
    </citation>
    <scope>NUCLEOTIDE SEQUENCE [LARGE SCALE GENOMIC DNA]</scope>
    <source>
        <strain evidence="3">cv. KIB-2019</strain>
    </source>
</reference>
<feature type="region of interest" description="Disordered" evidence="1">
    <location>
        <begin position="183"/>
        <end position="216"/>
    </location>
</feature>
<gene>
    <name evidence="2" type="ORF">K7X08_028991</name>
</gene>
<protein>
    <submittedName>
        <fullName evidence="2">Uncharacterized protein</fullName>
    </submittedName>
</protein>